<keyword evidence="11" id="KW-1185">Reference proteome</keyword>
<sequence length="397" mass="44020">MSFIRVENLYKIFGPKAGQALEMVQGGTDKDTLFQKTRHVLGLNRINLEVKQGEFFVIMGLSGSGKSTLLRVLNRLIEPTAGRVLVGDTEVTTLPHKELLRFRQDTFGMVFQHFALLPHYNILRNVAFPLELKGLSRKEREEQGMAWLERVGLSGYEKHYPGQLSGGQKQRVGLARALCANPPILLMDEAFSALDPLIRKEMQDELLRLQQELKKTIVFVTHDLDEAMRLGDRIAIMRDGEVVQVGTAEEILARPADDYVAAFLSGVNPAKIYKVEELVQEPVTVVLEREGLRSALRKMGQAGAVNAYVVNRSGFFQGMVRAEKLAEALKAEGERGGLESLLEPLPALSPGQTLEEALPLFSETALPLPILDEKGRLLGVVTRGRLIAAMAGRYVPQ</sequence>
<dbReference type="PROSITE" id="PS00211">
    <property type="entry name" value="ABC_TRANSPORTER_1"/>
    <property type="match status" value="1"/>
</dbReference>
<evidence type="ECO:0000313" key="10">
    <source>
        <dbReference type="EMBL" id="AGK04515.1"/>
    </source>
</evidence>
<feature type="domain" description="CBS" evidence="8">
    <location>
        <begin position="341"/>
        <end position="397"/>
    </location>
</feature>
<dbReference type="EMBL" id="CP005385">
    <property type="protein sequence ID" value="AGK04515.1"/>
    <property type="molecule type" value="Genomic_DNA"/>
</dbReference>
<dbReference type="STRING" id="504728.K649_06075"/>
<dbReference type="InterPro" id="IPR051921">
    <property type="entry name" value="ABC_osmolyte_uptake_ATP-bind"/>
</dbReference>
<dbReference type="Pfam" id="PF00571">
    <property type="entry name" value="CBS"/>
    <property type="match status" value="1"/>
</dbReference>
<name>D3PRG2_MEIRD</name>
<dbReference type="InterPro" id="IPR003439">
    <property type="entry name" value="ABC_transporter-like_ATP-bd"/>
</dbReference>
<reference evidence="10" key="2">
    <citation type="submission" date="2013-04" db="EMBL/GenBank/DDBJ databases">
        <title>Non-Hybrid, Finished Microbial Genome Assemblies from Long-Read SMRT Sequencing Data.</title>
        <authorList>
            <person name="Klammer A."/>
            <person name="Drake J."/>
            <person name="Heiner C."/>
            <person name="Clum A."/>
            <person name="Copeland A."/>
            <person name="Huddleston J."/>
            <person name="Eichler E."/>
            <person name="Turner S.W."/>
        </authorList>
    </citation>
    <scope>NUCLEOTIDE SEQUENCE</scope>
    <source>
        <strain evidence="10">DSM 1279</strain>
    </source>
</reference>
<dbReference type="GO" id="GO:0016020">
    <property type="term" value="C:membrane"/>
    <property type="evidence" value="ECO:0007669"/>
    <property type="project" value="InterPro"/>
</dbReference>
<dbReference type="AlphaFoldDB" id="D3PRG2"/>
<dbReference type="SUPFAM" id="SSF52540">
    <property type="entry name" value="P-loop containing nucleoside triphosphate hydrolases"/>
    <property type="match status" value="1"/>
</dbReference>
<dbReference type="Pfam" id="PF00005">
    <property type="entry name" value="ABC_tran"/>
    <property type="match status" value="1"/>
</dbReference>
<keyword evidence="3" id="KW-0547">Nucleotide-binding</keyword>
<dbReference type="PANTHER" id="PTHR43869">
    <property type="entry name" value="GLYCINE BETAINE/PROLINE BETAINE TRANSPORT SYSTEM ATP-BINDING PROTEIN PROV"/>
    <property type="match status" value="1"/>
</dbReference>
<dbReference type="InterPro" id="IPR046342">
    <property type="entry name" value="CBS_dom_sf"/>
</dbReference>
<evidence type="ECO:0000313" key="9">
    <source>
        <dbReference type="EMBL" id="ADD28045.1"/>
    </source>
</evidence>
<dbReference type="GO" id="GO:0005524">
    <property type="term" value="F:ATP binding"/>
    <property type="evidence" value="ECO:0007669"/>
    <property type="project" value="UniProtKB-KW"/>
</dbReference>
<feature type="domain" description="ABC transporter" evidence="7">
    <location>
        <begin position="4"/>
        <end position="264"/>
    </location>
</feature>
<dbReference type="PROSITE" id="PS50893">
    <property type="entry name" value="ABC_TRANSPORTER_2"/>
    <property type="match status" value="1"/>
</dbReference>
<comment type="similarity">
    <text evidence="1">Belongs to the ABC transporter superfamily.</text>
</comment>
<dbReference type="EMBL" id="CP001743">
    <property type="protein sequence ID" value="ADD28045.1"/>
    <property type="molecule type" value="Genomic_DNA"/>
</dbReference>
<evidence type="ECO:0000313" key="11">
    <source>
        <dbReference type="Proteomes" id="UP000006655"/>
    </source>
</evidence>
<dbReference type="InterPro" id="IPR000644">
    <property type="entry name" value="CBS_dom"/>
</dbReference>
<gene>
    <name evidence="9" type="ordered locus">Mrub_1283</name>
    <name evidence="10" type="ORF">K649_06075</name>
</gene>
<protein>
    <submittedName>
        <fullName evidence="9">Glycine betaine/L-proline ABC transporter, ATPase subunit</fullName>
    </submittedName>
    <submittedName>
        <fullName evidence="10">Glycine/betaine/L-proline ABC transporter ATPase</fullName>
    </submittedName>
</protein>
<evidence type="ECO:0000256" key="4">
    <source>
        <dbReference type="ARBA" id="ARBA00022840"/>
    </source>
</evidence>
<dbReference type="eggNOG" id="COG4175">
    <property type="taxonomic scope" value="Bacteria"/>
</dbReference>
<dbReference type="Gene3D" id="3.90.1280.20">
    <property type="match status" value="1"/>
</dbReference>
<dbReference type="SMART" id="SM00116">
    <property type="entry name" value="CBS"/>
    <property type="match status" value="2"/>
</dbReference>
<dbReference type="PANTHER" id="PTHR43869:SF1">
    <property type="entry name" value="GLYCINE BETAINE_PROLINE BETAINE TRANSPORT SYSTEM ATP-BINDING PROTEIN PROV"/>
    <property type="match status" value="1"/>
</dbReference>
<accession>D3PRG2</accession>
<keyword evidence="6" id="KW-0129">CBS domain</keyword>
<dbReference type="KEGG" id="mrb:Mrub_1283"/>
<evidence type="ECO:0000256" key="5">
    <source>
        <dbReference type="ARBA" id="ARBA00022970"/>
    </source>
</evidence>
<evidence type="ECO:0000256" key="1">
    <source>
        <dbReference type="ARBA" id="ARBA00005417"/>
    </source>
</evidence>
<dbReference type="SUPFAM" id="SSF54631">
    <property type="entry name" value="CBS-domain pair"/>
    <property type="match status" value="1"/>
</dbReference>
<dbReference type="GO" id="GO:0016887">
    <property type="term" value="F:ATP hydrolysis activity"/>
    <property type="evidence" value="ECO:0007669"/>
    <property type="project" value="InterPro"/>
</dbReference>
<dbReference type="KEGG" id="mre:K649_06075"/>
<dbReference type="GO" id="GO:0006970">
    <property type="term" value="P:response to osmotic stress"/>
    <property type="evidence" value="ECO:0007669"/>
    <property type="project" value="UniProtKB-ARBA"/>
</dbReference>
<dbReference type="PROSITE" id="PS51371">
    <property type="entry name" value="CBS"/>
    <property type="match status" value="1"/>
</dbReference>
<evidence type="ECO:0000259" key="7">
    <source>
        <dbReference type="PROSITE" id="PS50893"/>
    </source>
</evidence>
<evidence type="ECO:0000259" key="8">
    <source>
        <dbReference type="PROSITE" id="PS51371"/>
    </source>
</evidence>
<dbReference type="InterPro" id="IPR005892">
    <property type="entry name" value="Gly-betaine_transp_ATP-bd"/>
</dbReference>
<dbReference type="Proteomes" id="UP000013026">
    <property type="component" value="Chromosome"/>
</dbReference>
<evidence type="ECO:0000313" key="12">
    <source>
        <dbReference type="Proteomes" id="UP000013026"/>
    </source>
</evidence>
<dbReference type="Proteomes" id="UP000006655">
    <property type="component" value="Chromosome"/>
</dbReference>
<dbReference type="InterPro" id="IPR027417">
    <property type="entry name" value="P-loop_NTPase"/>
</dbReference>
<dbReference type="InterPro" id="IPR003593">
    <property type="entry name" value="AAA+_ATPase"/>
</dbReference>
<evidence type="ECO:0000256" key="6">
    <source>
        <dbReference type="PROSITE-ProRule" id="PRU00703"/>
    </source>
</evidence>
<dbReference type="Gene3D" id="3.40.50.300">
    <property type="entry name" value="P-loop containing nucleotide triphosphate hydrolases"/>
    <property type="match status" value="1"/>
</dbReference>
<dbReference type="FunFam" id="3.40.50.300:FF:000201">
    <property type="entry name" value="Glycine betaine/L-proline ABC transporter ATP-binding protein"/>
    <property type="match status" value="1"/>
</dbReference>
<evidence type="ECO:0000256" key="3">
    <source>
        <dbReference type="ARBA" id="ARBA00022741"/>
    </source>
</evidence>
<dbReference type="NCBIfam" id="TIGR01186">
    <property type="entry name" value="proV"/>
    <property type="match status" value="1"/>
</dbReference>
<proteinExistence type="inferred from homology"/>
<dbReference type="RefSeq" id="WP_013013564.1">
    <property type="nucleotide sequence ID" value="NC_013946.1"/>
</dbReference>
<dbReference type="SMART" id="SM00382">
    <property type="entry name" value="AAA"/>
    <property type="match status" value="1"/>
</dbReference>
<keyword evidence="2" id="KW-0813">Transport</keyword>
<dbReference type="InterPro" id="IPR017871">
    <property type="entry name" value="ABC_transporter-like_CS"/>
</dbReference>
<dbReference type="CDD" id="cd03294">
    <property type="entry name" value="ABC_Pro_Gly_Betaine"/>
    <property type="match status" value="1"/>
</dbReference>
<keyword evidence="5" id="KW-0029">Amino-acid transport</keyword>
<dbReference type="OrthoDB" id="9802264at2"/>
<keyword evidence="4" id="KW-0067">ATP-binding</keyword>
<evidence type="ECO:0000256" key="2">
    <source>
        <dbReference type="ARBA" id="ARBA00022448"/>
    </source>
</evidence>
<dbReference type="PATRIC" id="fig|504728.9.peg.1251"/>
<dbReference type="GO" id="GO:0031460">
    <property type="term" value="P:glycine betaine transport"/>
    <property type="evidence" value="ECO:0007669"/>
    <property type="project" value="InterPro"/>
</dbReference>
<organism evidence="10 12">
    <name type="scientific">Meiothermus ruber (strain ATCC 35948 / DSM 1279 / VKM B-1258 / 21)</name>
    <name type="common">Thermus ruber</name>
    <dbReference type="NCBI Taxonomy" id="504728"/>
    <lineage>
        <taxon>Bacteria</taxon>
        <taxon>Thermotogati</taxon>
        <taxon>Deinococcota</taxon>
        <taxon>Deinococci</taxon>
        <taxon>Thermales</taxon>
        <taxon>Thermaceae</taxon>
        <taxon>Meiothermus</taxon>
    </lineage>
</organism>
<reference evidence="10 12" key="3">
    <citation type="submission" date="2013-04" db="EMBL/GenBank/DDBJ databases">
        <authorList>
            <person name="Chin J."/>
            <person name="Alexander D.H."/>
            <person name="Marks P."/>
            <person name="Korlach J."/>
            <person name="Clum A."/>
            <person name="Copeland A."/>
        </authorList>
    </citation>
    <scope>NUCLEOTIDE SEQUENCE [LARGE SCALE GENOMIC DNA]</scope>
    <source>
        <strain evidence="12">ATCC 35948 / DSM 1279 / VKM B-1258 / 21</strain>
        <strain evidence="10">DSM 1279</strain>
    </source>
</reference>
<dbReference type="GO" id="GO:0006865">
    <property type="term" value="P:amino acid transport"/>
    <property type="evidence" value="ECO:0007669"/>
    <property type="project" value="UniProtKB-KW"/>
</dbReference>
<reference evidence="9 11" key="1">
    <citation type="journal article" date="2010" name="Stand. Genomic Sci.">
        <title>Complete genome sequence of Meiothermus ruber type strain (21).</title>
        <authorList>
            <person name="Tindall B.J."/>
            <person name="Sikorski J."/>
            <person name="Lucas S."/>
            <person name="Goltsman E."/>
            <person name="Copeland A."/>
            <person name="Glavina Del Rio T."/>
            <person name="Nolan M."/>
            <person name="Tice H."/>
            <person name="Cheng J.F."/>
            <person name="Han C."/>
            <person name="Pitluck S."/>
            <person name="Liolios K."/>
            <person name="Ivanova N."/>
            <person name="Mavromatis K."/>
            <person name="Ovchinnikova G."/>
            <person name="Pati A."/>
            <person name="Fahnrich R."/>
            <person name="Goodwin L."/>
            <person name="Chen A."/>
            <person name="Palaniappan K."/>
            <person name="Land M."/>
            <person name="Hauser L."/>
            <person name="Chang Y.J."/>
            <person name="Jeffries C.D."/>
            <person name="Rohde M."/>
            <person name="Goker M."/>
            <person name="Woyke T."/>
            <person name="Bristow J."/>
            <person name="Eisen J.A."/>
            <person name="Markowitz V."/>
            <person name="Hugenholtz P."/>
            <person name="Kyrpides N.C."/>
            <person name="Klenk H.P."/>
            <person name="Lapidus A."/>
        </authorList>
    </citation>
    <scope>NUCLEOTIDE SEQUENCE [LARGE SCALE GENOMIC DNA]</scope>
    <source>
        <strain evidence="11">ATCC 35948 / DSM 1279 / VKM B-1258 / 21</strain>
        <strain evidence="9">DSM 1279</strain>
    </source>
</reference>